<dbReference type="Proteomes" id="UP000004728">
    <property type="component" value="Unassembled WGS sequence"/>
</dbReference>
<keyword evidence="2" id="KW-1133">Transmembrane helix</keyword>
<comment type="caution">
    <text evidence="3">The sequence shown here is derived from an EMBL/GenBank/DDBJ whole genome shotgun (WGS) entry which is preliminary data.</text>
</comment>
<accession>F1Z9J4</accession>
<organism evidence="3 4">
    <name type="scientific">Novosphingobium nitrogenifigens DSM 19370</name>
    <dbReference type="NCBI Taxonomy" id="983920"/>
    <lineage>
        <taxon>Bacteria</taxon>
        <taxon>Pseudomonadati</taxon>
        <taxon>Pseudomonadota</taxon>
        <taxon>Alphaproteobacteria</taxon>
        <taxon>Sphingomonadales</taxon>
        <taxon>Sphingomonadaceae</taxon>
        <taxon>Novosphingobium</taxon>
    </lineage>
</organism>
<dbReference type="HOGENOM" id="CLU_323617_0_0_5"/>
<feature type="transmembrane region" description="Helical" evidence="2">
    <location>
        <begin position="55"/>
        <end position="78"/>
    </location>
</feature>
<evidence type="ECO:0000313" key="3">
    <source>
        <dbReference type="EMBL" id="EGD58748.1"/>
    </source>
</evidence>
<sequence length="849" mass="92113">MLEPTDETGEDETYEVAPVPRFGRIIPIAAGLAILGWTILFAFGKRRFFAASFDAATLADLIAAWALPVVLVLVLLLLTRTSWREASRYARVSTALARDSRMLEERLSSMNRELAQAHALIETQSQDLDALGRTTVERLTTSAGELRALISDKQREVENIGTVLGKALDNFENINSNMPTATASARDLANAIATSGRTADVQLNDLIAGFNRLNDFGVASGRKVDEVKRQVETALTAFADASDRIGRLGEDRLREVTLSLDSLRNRLQSEEQAALAAMRTRAETLAGEITAQREVIVSAEEDGIAALSRRIATFEGEMRRVASALTVAIDEVGRDHDSLVSASRHRLTRFEEDVRALNRTLSEEAGHIDAAMGTRREALATTMASMAEAFRSQLETLDTAIGQRRAALAAAAADVAETLDARLAVVDASIEEQHERQIENIETLARTCDVLVTRINGLASVISSSSEEGSRTAAIVDAAVSTLNARLNGTREALNGTDRTVTSLTDGAVRLLELIEAAGEHTRTQLPEALRSASAGLGEVEGRVVALRDTLREAGDAGRTLAGDVGTTQDRLGVLFAEIVRTNETLLARADEQEQRLSGLRDALRATQTESDLVTGSIERRLAGAIAELETAAVRTGSDLSSKTASEISAMADRLGEETSTALARAIQGRGAQMIARLEEAIDNAASSARETAVQLRDQLAKIDELAGNLENRVSRAREKAEEKVDSDFARRTAIITESLNSTAIDITRILSQEVSESAWASYLRGERGIFTRRAVSLLENSEARLVQQHYENDADFRTHVNRYIHDFESMLRQLLSTRDGNALGVTLLSSDMGKLYVVLAQGIERLRA</sequence>
<proteinExistence type="predicted"/>
<keyword evidence="4" id="KW-1185">Reference proteome</keyword>
<keyword evidence="2" id="KW-0812">Transmembrane</keyword>
<gene>
    <name evidence="3" type="ORF">Y88_0806</name>
</gene>
<dbReference type="eggNOG" id="COG1196">
    <property type="taxonomic scope" value="Bacteria"/>
</dbReference>
<dbReference type="AlphaFoldDB" id="F1Z9J4"/>
<protein>
    <recommendedName>
        <fullName evidence="5">ATPase</fullName>
    </recommendedName>
</protein>
<dbReference type="InParanoid" id="F1Z9J4"/>
<dbReference type="RefSeq" id="WP_008066274.1">
    <property type="nucleotide sequence ID" value="NZ_GL876926.1"/>
</dbReference>
<feature type="coiled-coil region" evidence="1">
    <location>
        <begin position="253"/>
        <end position="280"/>
    </location>
</feature>
<name>F1Z9J4_9SPHN</name>
<keyword evidence="1" id="KW-0175">Coiled coil</keyword>
<dbReference type="EMBL" id="AEWJ01000041">
    <property type="protein sequence ID" value="EGD58748.1"/>
    <property type="molecule type" value="Genomic_DNA"/>
</dbReference>
<evidence type="ECO:0000256" key="2">
    <source>
        <dbReference type="SAM" id="Phobius"/>
    </source>
</evidence>
<reference evidence="3 4" key="1">
    <citation type="journal article" date="2012" name="J. Bacteriol.">
        <title>Draft Genome Sequence of Novosphingobium nitrogenifigens Y88T.</title>
        <authorList>
            <person name="Strabala T.J."/>
            <person name="Macdonald L."/>
            <person name="Liu V."/>
            <person name="Smit A.M."/>
        </authorList>
    </citation>
    <scope>NUCLEOTIDE SEQUENCE [LARGE SCALE GENOMIC DNA]</scope>
    <source>
        <strain evidence="3 4">DSM 19370</strain>
    </source>
</reference>
<dbReference type="OrthoDB" id="9777715at2"/>
<feature type="coiled-coil region" evidence="1">
    <location>
        <begin position="583"/>
        <end position="610"/>
    </location>
</feature>
<feature type="coiled-coil region" evidence="1">
    <location>
        <begin position="693"/>
        <end position="727"/>
    </location>
</feature>
<keyword evidence="2" id="KW-0472">Membrane</keyword>
<evidence type="ECO:0008006" key="5">
    <source>
        <dbReference type="Google" id="ProtNLM"/>
    </source>
</evidence>
<feature type="transmembrane region" description="Helical" evidence="2">
    <location>
        <begin position="25"/>
        <end position="43"/>
    </location>
</feature>
<evidence type="ECO:0000256" key="1">
    <source>
        <dbReference type="SAM" id="Coils"/>
    </source>
</evidence>
<evidence type="ECO:0000313" key="4">
    <source>
        <dbReference type="Proteomes" id="UP000004728"/>
    </source>
</evidence>
<dbReference type="STRING" id="983920.Y88_0806"/>